<feature type="compositionally biased region" description="Low complexity" evidence="1">
    <location>
        <begin position="181"/>
        <end position="192"/>
    </location>
</feature>
<feature type="region of interest" description="Disordered" evidence="1">
    <location>
        <begin position="144"/>
        <end position="236"/>
    </location>
</feature>
<evidence type="ECO:0008006" key="4">
    <source>
        <dbReference type="Google" id="ProtNLM"/>
    </source>
</evidence>
<sequence length="236" mass="25781">MSAPRPHLRRTLLLAGLLPVLLLAAYALKVTLMLQANASGRDAFDRGDLDGAAAEFAGTRRLNWFESWVAAFDEGAADHAQGEYDDAIASYRAALADVPHRDECTVRINLALVHEALGDAALEAGAGEDARKAFQEGIDVLAAGECPQDSGRGAEQSADAGAVDERLRTKLEQNPDEPQDSDQQPPEQQEQPPQDPGTPDDPRRDRLQEQNDRGADQRHEDQGLYDNDDYTRPDAW</sequence>
<name>A0ABP6W5X0_9ACTN</name>
<organism evidence="2 3">
    <name type="scientific">Nocardioides daeguensis</name>
    <dbReference type="NCBI Taxonomy" id="908359"/>
    <lineage>
        <taxon>Bacteria</taxon>
        <taxon>Bacillati</taxon>
        <taxon>Actinomycetota</taxon>
        <taxon>Actinomycetes</taxon>
        <taxon>Propionibacteriales</taxon>
        <taxon>Nocardioidaceae</taxon>
        <taxon>Nocardioides</taxon>
    </lineage>
</organism>
<protein>
    <recommendedName>
        <fullName evidence="4">Tetratricopeptide repeat protein</fullName>
    </recommendedName>
</protein>
<evidence type="ECO:0000256" key="1">
    <source>
        <dbReference type="SAM" id="MobiDB-lite"/>
    </source>
</evidence>
<dbReference type="Proteomes" id="UP001500301">
    <property type="component" value="Unassembled WGS sequence"/>
</dbReference>
<dbReference type="EMBL" id="BAABBB010000019">
    <property type="protein sequence ID" value="GAA3545943.1"/>
    <property type="molecule type" value="Genomic_DNA"/>
</dbReference>
<dbReference type="RefSeq" id="WP_218234560.1">
    <property type="nucleotide sequence ID" value="NZ_BAABBB010000019.1"/>
</dbReference>
<evidence type="ECO:0000313" key="3">
    <source>
        <dbReference type="Proteomes" id="UP001500301"/>
    </source>
</evidence>
<evidence type="ECO:0000313" key="2">
    <source>
        <dbReference type="EMBL" id="GAA3545943.1"/>
    </source>
</evidence>
<feature type="compositionally biased region" description="Basic and acidic residues" evidence="1">
    <location>
        <begin position="200"/>
        <end position="222"/>
    </location>
</feature>
<proteinExistence type="predicted"/>
<feature type="compositionally biased region" description="Basic and acidic residues" evidence="1">
    <location>
        <begin position="163"/>
        <end position="173"/>
    </location>
</feature>
<keyword evidence="3" id="KW-1185">Reference proteome</keyword>
<reference evidence="3" key="1">
    <citation type="journal article" date="2019" name="Int. J. Syst. Evol. Microbiol.">
        <title>The Global Catalogue of Microorganisms (GCM) 10K type strain sequencing project: providing services to taxonomists for standard genome sequencing and annotation.</title>
        <authorList>
            <consortium name="The Broad Institute Genomics Platform"/>
            <consortium name="The Broad Institute Genome Sequencing Center for Infectious Disease"/>
            <person name="Wu L."/>
            <person name="Ma J."/>
        </authorList>
    </citation>
    <scope>NUCLEOTIDE SEQUENCE [LARGE SCALE GENOMIC DNA]</scope>
    <source>
        <strain evidence="3">JCM 17460</strain>
    </source>
</reference>
<comment type="caution">
    <text evidence="2">The sequence shown here is derived from an EMBL/GenBank/DDBJ whole genome shotgun (WGS) entry which is preliminary data.</text>
</comment>
<accession>A0ABP6W5X0</accession>
<gene>
    <name evidence="2" type="ORF">GCM10022263_36290</name>
</gene>